<dbReference type="PANTHER" id="PTHR34388:SF1">
    <property type="entry name" value="DNA POLYMERASE III SUBUNIT DELTA"/>
    <property type="match status" value="1"/>
</dbReference>
<dbReference type="InterPro" id="IPR027417">
    <property type="entry name" value="P-loop_NTPase"/>
</dbReference>
<dbReference type="GO" id="GO:0003887">
    <property type="term" value="F:DNA-directed DNA polymerase activity"/>
    <property type="evidence" value="ECO:0007669"/>
    <property type="project" value="UniProtKB-KW"/>
</dbReference>
<evidence type="ECO:0000313" key="6">
    <source>
        <dbReference type="Proteomes" id="UP000316852"/>
    </source>
</evidence>
<sequence length="327" mass="34897">MVRAQGEGAGKPRGAVVTPREAEKMLRGPSAGLPPIVLAAGSDDFLREKLVRACRAGAESEGAEFQRLEGDALQAETLAGALGTLSLFGGTRRIWIREASKMGGGVEETLLAWMEDPGEGVFLLLTTSREVDELKFLGALAARVTTVPCAVRGREGLTWAEIIAEEEGLKLPGRTVEVMFRATPDLLSFRQEIRKLAAHADTEGRVPAQALESLREARAGASVERWAQAVLGGSAAQARAETEALAREGVAGTSALWALAECALGALEPQSFFYRRAARPAAPLQPGKARAVLDQVYRADRALKRGEIRDAELADALVQSVRQILHG</sequence>
<dbReference type="SUPFAM" id="SSF52540">
    <property type="entry name" value="P-loop containing nucleoside triphosphate hydrolases"/>
    <property type="match status" value="1"/>
</dbReference>
<dbReference type="PANTHER" id="PTHR34388">
    <property type="entry name" value="DNA POLYMERASE III SUBUNIT DELTA"/>
    <property type="match status" value="1"/>
</dbReference>
<accession>A0A538TBL8</accession>
<keyword evidence="2" id="KW-0548">Nucleotidyltransferase</keyword>
<keyword evidence="3" id="KW-0235">DNA replication</keyword>
<dbReference type="NCBIfam" id="TIGR01128">
    <property type="entry name" value="holA"/>
    <property type="match status" value="1"/>
</dbReference>
<dbReference type="GO" id="GO:0003677">
    <property type="term" value="F:DNA binding"/>
    <property type="evidence" value="ECO:0007669"/>
    <property type="project" value="InterPro"/>
</dbReference>
<dbReference type="Gene3D" id="3.40.50.300">
    <property type="entry name" value="P-loop containing nucleotide triphosphate hydrolases"/>
    <property type="match status" value="1"/>
</dbReference>
<keyword evidence="4" id="KW-0239">DNA-directed DNA polymerase</keyword>
<dbReference type="Proteomes" id="UP000316852">
    <property type="component" value="Unassembled WGS sequence"/>
</dbReference>
<evidence type="ECO:0000313" key="5">
    <source>
        <dbReference type="EMBL" id="TMQ60934.1"/>
    </source>
</evidence>
<dbReference type="AlphaFoldDB" id="A0A538TBL8"/>
<dbReference type="GO" id="GO:0006261">
    <property type="term" value="P:DNA-templated DNA replication"/>
    <property type="evidence" value="ECO:0007669"/>
    <property type="project" value="TreeGrafter"/>
</dbReference>
<evidence type="ECO:0000256" key="1">
    <source>
        <dbReference type="ARBA" id="ARBA00022679"/>
    </source>
</evidence>
<name>A0A538TBL8_UNCEI</name>
<proteinExistence type="predicted"/>
<evidence type="ECO:0008006" key="7">
    <source>
        <dbReference type="Google" id="ProtNLM"/>
    </source>
</evidence>
<gene>
    <name evidence="5" type="ORF">E6K76_00310</name>
</gene>
<evidence type="ECO:0000256" key="3">
    <source>
        <dbReference type="ARBA" id="ARBA00022705"/>
    </source>
</evidence>
<evidence type="ECO:0000256" key="4">
    <source>
        <dbReference type="ARBA" id="ARBA00022932"/>
    </source>
</evidence>
<evidence type="ECO:0000256" key="2">
    <source>
        <dbReference type="ARBA" id="ARBA00022695"/>
    </source>
</evidence>
<protein>
    <recommendedName>
        <fullName evidence="7">DNA polymerase III subunit delta</fullName>
    </recommendedName>
</protein>
<keyword evidence="1" id="KW-0808">Transferase</keyword>
<dbReference type="GO" id="GO:0009360">
    <property type="term" value="C:DNA polymerase III complex"/>
    <property type="evidence" value="ECO:0007669"/>
    <property type="project" value="TreeGrafter"/>
</dbReference>
<dbReference type="InterPro" id="IPR005790">
    <property type="entry name" value="DNA_polIII_delta"/>
</dbReference>
<dbReference type="EMBL" id="VBOW01000004">
    <property type="protein sequence ID" value="TMQ60934.1"/>
    <property type="molecule type" value="Genomic_DNA"/>
</dbReference>
<comment type="caution">
    <text evidence="5">The sequence shown here is derived from an EMBL/GenBank/DDBJ whole genome shotgun (WGS) entry which is preliminary data.</text>
</comment>
<organism evidence="5 6">
    <name type="scientific">Eiseniibacteriota bacterium</name>
    <dbReference type="NCBI Taxonomy" id="2212470"/>
    <lineage>
        <taxon>Bacteria</taxon>
        <taxon>Candidatus Eiseniibacteriota</taxon>
    </lineage>
</organism>
<reference evidence="5 6" key="1">
    <citation type="journal article" date="2019" name="Nat. Microbiol.">
        <title>Mediterranean grassland soil C-N compound turnover is dependent on rainfall and depth, and is mediated by genomically divergent microorganisms.</title>
        <authorList>
            <person name="Diamond S."/>
            <person name="Andeer P.F."/>
            <person name="Li Z."/>
            <person name="Crits-Christoph A."/>
            <person name="Burstein D."/>
            <person name="Anantharaman K."/>
            <person name="Lane K.R."/>
            <person name="Thomas B.C."/>
            <person name="Pan C."/>
            <person name="Northen T.R."/>
            <person name="Banfield J.F."/>
        </authorList>
    </citation>
    <scope>NUCLEOTIDE SEQUENCE [LARGE SCALE GENOMIC DNA]</scope>
    <source>
        <strain evidence="5">WS_6</strain>
    </source>
</reference>